<protein>
    <recommendedName>
        <fullName evidence="1">Jacalin-type lectin domain-containing protein</fullName>
    </recommendedName>
</protein>
<evidence type="ECO:0000313" key="2">
    <source>
        <dbReference type="EMBL" id="KAE8262349.1"/>
    </source>
</evidence>
<evidence type="ECO:0000313" key="3">
    <source>
        <dbReference type="Proteomes" id="UP000077671"/>
    </source>
</evidence>
<sequence length="982" mass="107183">MMPSSATILCALVKGRSSSKAASGQASSADIFSFTNSFNSYTQSICVDSAVVVSPHREENFLNNLGQTMRTIALSNSYPSLWTKETEVLMDTDRLDEAKTAMDELTNDKFLTLSPERQEKIRAMRRRAPLEGKSSALVNNPAPAPPPYREHAGSSIIENSTRTWKNSNIGGPSQTVVYTSRFVNDLSSITKDMGISASLSIKAGTIAGSGRGSFIDSDKFLNSDLNYYISCKVTNQSINFKDPLEFVPLPDGVVDDEQFLQVYGDSYIQGFLEGGEFQALVSMKVLNKAKLTEIAAAAKVAFSSGALDIEASASFSLAKANINLNTETTITASWSGGGNIKHPNEPWTIESIIKVASRFPQNVARSPMRTYAVLQKYDQLRSYLALKPAKLGKMNYDNVALYTDELLDYFMVFKALYNNISGDIREIQQGTKRFRPNQQVEEGGYEASIDGLEEACRAIRPELSSIVERVEQITKRPDIVTDPQSKDYQEKFTSPVKFWEKLPIIESVRTGEASRPPLTGRRIGPEPEAKNGGGGQDAAREGFLASLCESEPSSLGLTVIEEAKFLKRLSDGKGNAAPGAKTQKSPAATMRLTRPVGSKEDGEPFFGFDFIKTYAGIANLSIGVAQGAIASISISYRNGLQWRRGWIDEEQEPFQLAKFAEDEMILSGSIEYGKPEDGKTKGTVTALKFFTNKGRTLHAAASKQLRYGFRCRYLDGRLFSNLEEFAFEAPLPKAVLTGFYGLSNEMGGTPGIHRLGFVWSTPKLSGTEVTRFATATGSLVGLLHAPLLVDKEFESDLLPDERAALLSPVAKLKNRGLRFGPCLGTSRPSAGTMFNDYELLTAIKQNKTDFPTRIAFVFSRSNDKAVLVSVRIWYGKVGLVHGADIDLESSNTHTCLDVKLGKDETIRSIQIPSNNDTPMPSGIAITTSKQRTLSLDAASGARSSSGLDGARVINGFQGMVGLKGFFGFETDTSLSRLLPIWA</sequence>
<comment type="caution">
    <text evidence="2">The sequence shown here is derived from an EMBL/GenBank/DDBJ whole genome shotgun (WGS) entry which is preliminary data.</text>
</comment>
<dbReference type="Gene3D" id="2.100.10.30">
    <property type="entry name" value="Jacalin-like lectin domain"/>
    <property type="match status" value="1"/>
</dbReference>
<dbReference type="AlphaFoldDB" id="A0A177V751"/>
<reference evidence="2" key="2">
    <citation type="journal article" date="2019" name="IMA Fungus">
        <title>Genome sequencing and comparison of five Tilletia species to identify candidate genes for the detection of regulated species infecting wheat.</title>
        <authorList>
            <person name="Nguyen H.D.T."/>
            <person name="Sultana T."/>
            <person name="Kesanakurti P."/>
            <person name="Hambleton S."/>
        </authorList>
    </citation>
    <scope>NUCLEOTIDE SEQUENCE</scope>
    <source>
        <strain evidence="2">DAOMC 238032</strain>
    </source>
</reference>
<dbReference type="InterPro" id="IPR001229">
    <property type="entry name" value="Jacalin-like_lectin_dom"/>
</dbReference>
<dbReference type="Pfam" id="PF01419">
    <property type="entry name" value="Jacalin"/>
    <property type="match status" value="1"/>
</dbReference>
<proteinExistence type="predicted"/>
<feature type="domain" description="Jacalin-type lectin" evidence="1">
    <location>
        <begin position="608"/>
        <end position="700"/>
    </location>
</feature>
<dbReference type="InterPro" id="IPR036404">
    <property type="entry name" value="Jacalin-like_lectin_dom_sf"/>
</dbReference>
<name>A0A177V751_9BASI</name>
<accession>A0A177V751</accession>
<gene>
    <name evidence="2" type="ORF">A4X03_0g2524</name>
</gene>
<dbReference type="Proteomes" id="UP000077671">
    <property type="component" value="Unassembled WGS sequence"/>
</dbReference>
<dbReference type="EMBL" id="LWDD02000249">
    <property type="protein sequence ID" value="KAE8262349.1"/>
    <property type="molecule type" value="Genomic_DNA"/>
</dbReference>
<reference evidence="2" key="1">
    <citation type="submission" date="2016-04" db="EMBL/GenBank/DDBJ databases">
        <authorList>
            <person name="Nguyen H.D."/>
            <person name="Kesanakurti P."/>
            <person name="Cullis J."/>
            <person name="Levesque C.A."/>
            <person name="Hambleton S."/>
        </authorList>
    </citation>
    <scope>NUCLEOTIDE SEQUENCE</scope>
    <source>
        <strain evidence="2">DAOMC 238032</strain>
    </source>
</reference>
<organism evidence="2 3">
    <name type="scientific">Tilletia caries</name>
    <name type="common">wheat bunt fungus</name>
    <dbReference type="NCBI Taxonomy" id="13290"/>
    <lineage>
        <taxon>Eukaryota</taxon>
        <taxon>Fungi</taxon>
        <taxon>Dikarya</taxon>
        <taxon>Basidiomycota</taxon>
        <taxon>Ustilaginomycotina</taxon>
        <taxon>Exobasidiomycetes</taxon>
        <taxon>Tilletiales</taxon>
        <taxon>Tilletiaceae</taxon>
        <taxon>Tilletia</taxon>
    </lineage>
</organism>
<evidence type="ECO:0000259" key="1">
    <source>
        <dbReference type="Pfam" id="PF01419"/>
    </source>
</evidence>
<dbReference type="SUPFAM" id="SSF51101">
    <property type="entry name" value="Mannose-binding lectins"/>
    <property type="match status" value="1"/>
</dbReference>